<evidence type="ECO:0000313" key="9">
    <source>
        <dbReference type="EMBL" id="MBB5285249.1"/>
    </source>
</evidence>
<sequence>MHRRFPSFLVSLSSFFVVFTVLFSCKTEPPARLDAQSLIPLPVSVTATDSTFELTKNTAIYVPEGNEEVKKIGQYLVDLLKVPTGLEPELKSTSQVPSGHIALTLTPGDAELGEEGYALSITAQGIQLAAAKPAGLFRGIQTLRQALPARAEADHLQKGPWLVPTGTIRDYPTYAYRGAMLDVARHFFGVDDVKRYIDLIAAYKMNALHLHLSDDQGWRIEIKSWPNLTAHGSKSAVGGAEGGFYTQEQYADLVRYAQDRYIIIVPEIDMPGHTNAALASYPELNCDGKARELYTGIEVGFSTLCTGKEITYKFVDDVVRELAALTPGPYIHLGGDESHVTKMEDYIPFVNRVQDIVQAHGKQLIGWDEVTNASLKPTSVAQFWAKAEYAKSAADRNVKLIVSPAKKAYLDMQYDSTTQYGLHWAAYIEVDSAYSWDPATMVPGVTKDHILGIEAPLWTETLAKIDEVEYMAFPRLLGLAEIGWTPASARSWDEYKVRLGNHYSRLKAKRINFYQSERVPWAKGE</sequence>
<dbReference type="PRINTS" id="PR00738">
    <property type="entry name" value="GLHYDRLASE20"/>
</dbReference>
<dbReference type="InterPro" id="IPR015883">
    <property type="entry name" value="Glyco_hydro_20_cat"/>
</dbReference>
<comment type="catalytic activity">
    <reaction evidence="1">
        <text>Hydrolysis of terminal non-reducing N-acetyl-D-hexosamine residues in N-acetyl-beta-D-hexosaminides.</text>
        <dbReference type="EC" id="3.2.1.52"/>
    </reaction>
</comment>
<dbReference type="PANTHER" id="PTHR22600">
    <property type="entry name" value="BETA-HEXOSAMINIDASE"/>
    <property type="match status" value="1"/>
</dbReference>
<evidence type="ECO:0000259" key="7">
    <source>
        <dbReference type="Pfam" id="PF00728"/>
    </source>
</evidence>
<dbReference type="SUPFAM" id="SSF51445">
    <property type="entry name" value="(Trans)glycosidases"/>
    <property type="match status" value="1"/>
</dbReference>
<keyword evidence="10" id="KW-1185">Reference proteome</keyword>
<dbReference type="Pfam" id="PF00728">
    <property type="entry name" value="Glyco_hydro_20"/>
    <property type="match status" value="1"/>
</dbReference>
<feature type="domain" description="Glycoside hydrolase family 20 catalytic" evidence="7">
    <location>
        <begin position="174"/>
        <end position="486"/>
    </location>
</feature>
<feature type="active site" description="Proton donor" evidence="6">
    <location>
        <position position="337"/>
    </location>
</feature>
<dbReference type="GO" id="GO:0030203">
    <property type="term" value="P:glycosaminoglycan metabolic process"/>
    <property type="evidence" value="ECO:0007669"/>
    <property type="project" value="TreeGrafter"/>
</dbReference>
<dbReference type="Gene3D" id="3.20.20.80">
    <property type="entry name" value="Glycosidases"/>
    <property type="match status" value="1"/>
</dbReference>
<dbReference type="PROSITE" id="PS51257">
    <property type="entry name" value="PROKAR_LIPOPROTEIN"/>
    <property type="match status" value="1"/>
</dbReference>
<dbReference type="SUPFAM" id="SSF55545">
    <property type="entry name" value="beta-N-acetylhexosaminidase-like domain"/>
    <property type="match status" value="1"/>
</dbReference>
<accession>A0A840U037</accession>
<organism evidence="9 10">
    <name type="scientific">Rhabdobacter roseus</name>
    <dbReference type="NCBI Taxonomy" id="1655419"/>
    <lineage>
        <taxon>Bacteria</taxon>
        <taxon>Pseudomonadati</taxon>
        <taxon>Bacteroidota</taxon>
        <taxon>Cytophagia</taxon>
        <taxon>Cytophagales</taxon>
        <taxon>Cytophagaceae</taxon>
        <taxon>Rhabdobacter</taxon>
    </lineage>
</organism>
<keyword evidence="5 9" id="KW-0326">Glycosidase</keyword>
<reference evidence="9 10" key="1">
    <citation type="submission" date="2020-08" db="EMBL/GenBank/DDBJ databases">
        <title>Genomic Encyclopedia of Type Strains, Phase IV (KMG-IV): sequencing the most valuable type-strain genomes for metagenomic binning, comparative biology and taxonomic classification.</title>
        <authorList>
            <person name="Goeker M."/>
        </authorList>
    </citation>
    <scope>NUCLEOTIDE SEQUENCE [LARGE SCALE GENOMIC DNA]</scope>
    <source>
        <strain evidence="9 10">DSM 105074</strain>
    </source>
</reference>
<comment type="similarity">
    <text evidence="2">Belongs to the glycosyl hydrolase 20 family.</text>
</comment>
<dbReference type="GO" id="GO:0005975">
    <property type="term" value="P:carbohydrate metabolic process"/>
    <property type="evidence" value="ECO:0007669"/>
    <property type="project" value="InterPro"/>
</dbReference>
<dbReference type="InterPro" id="IPR025705">
    <property type="entry name" value="Beta_hexosaminidase_sua/sub"/>
</dbReference>
<dbReference type="InterPro" id="IPR029018">
    <property type="entry name" value="Hex-like_dom2"/>
</dbReference>
<protein>
    <recommendedName>
        <fullName evidence="3">beta-N-acetylhexosaminidase</fullName>
        <ecNumber evidence="3">3.2.1.52</ecNumber>
    </recommendedName>
</protein>
<evidence type="ECO:0000256" key="6">
    <source>
        <dbReference type="PIRSR" id="PIRSR625705-1"/>
    </source>
</evidence>
<evidence type="ECO:0000256" key="5">
    <source>
        <dbReference type="ARBA" id="ARBA00023295"/>
    </source>
</evidence>
<evidence type="ECO:0000256" key="4">
    <source>
        <dbReference type="ARBA" id="ARBA00022801"/>
    </source>
</evidence>
<dbReference type="Proteomes" id="UP000557307">
    <property type="component" value="Unassembled WGS sequence"/>
</dbReference>
<dbReference type="GO" id="GO:0004563">
    <property type="term" value="F:beta-N-acetylhexosaminidase activity"/>
    <property type="evidence" value="ECO:0007669"/>
    <property type="project" value="UniProtKB-EC"/>
</dbReference>
<name>A0A840U037_9BACT</name>
<proteinExistence type="inferred from homology"/>
<dbReference type="InterPro" id="IPR015882">
    <property type="entry name" value="HEX_bac_N"/>
</dbReference>
<dbReference type="EMBL" id="JACHGF010000005">
    <property type="protein sequence ID" value="MBB5285249.1"/>
    <property type="molecule type" value="Genomic_DNA"/>
</dbReference>
<gene>
    <name evidence="9" type="ORF">HNQ92_003406</name>
</gene>
<evidence type="ECO:0000259" key="8">
    <source>
        <dbReference type="Pfam" id="PF02838"/>
    </source>
</evidence>
<dbReference type="AlphaFoldDB" id="A0A840U037"/>
<feature type="domain" description="Beta-hexosaminidase bacterial type N-terminal" evidence="8">
    <location>
        <begin position="36"/>
        <end position="171"/>
    </location>
</feature>
<evidence type="ECO:0000256" key="2">
    <source>
        <dbReference type="ARBA" id="ARBA00006285"/>
    </source>
</evidence>
<dbReference type="EC" id="3.2.1.52" evidence="3"/>
<evidence type="ECO:0000313" key="10">
    <source>
        <dbReference type="Proteomes" id="UP000557307"/>
    </source>
</evidence>
<comment type="caution">
    <text evidence="9">The sequence shown here is derived from an EMBL/GenBank/DDBJ whole genome shotgun (WGS) entry which is preliminary data.</text>
</comment>
<keyword evidence="4 9" id="KW-0378">Hydrolase</keyword>
<dbReference type="PANTHER" id="PTHR22600:SF57">
    <property type="entry name" value="BETA-N-ACETYLHEXOSAMINIDASE"/>
    <property type="match status" value="1"/>
</dbReference>
<evidence type="ECO:0000256" key="3">
    <source>
        <dbReference type="ARBA" id="ARBA00012663"/>
    </source>
</evidence>
<dbReference type="RefSeq" id="WP_184175230.1">
    <property type="nucleotide sequence ID" value="NZ_JACHGF010000005.1"/>
</dbReference>
<dbReference type="Pfam" id="PF02838">
    <property type="entry name" value="Glyco_hydro_20b"/>
    <property type="match status" value="1"/>
</dbReference>
<dbReference type="InterPro" id="IPR017853">
    <property type="entry name" value="GH"/>
</dbReference>
<evidence type="ECO:0000256" key="1">
    <source>
        <dbReference type="ARBA" id="ARBA00001231"/>
    </source>
</evidence>
<dbReference type="CDD" id="cd06568">
    <property type="entry name" value="GH20_SpHex_like"/>
    <property type="match status" value="1"/>
</dbReference>
<dbReference type="Gene3D" id="3.30.379.10">
    <property type="entry name" value="Chitobiase/beta-hexosaminidase domain 2-like"/>
    <property type="match status" value="1"/>
</dbReference>
<dbReference type="GO" id="GO:0016020">
    <property type="term" value="C:membrane"/>
    <property type="evidence" value="ECO:0007669"/>
    <property type="project" value="TreeGrafter"/>
</dbReference>